<dbReference type="PANTHER" id="PTHR23419:SF8">
    <property type="entry name" value="FI09726P"/>
    <property type="match status" value="1"/>
</dbReference>
<dbReference type="GeneID" id="96874928"/>
<dbReference type="GO" id="GO:0005507">
    <property type="term" value="F:copper ion binding"/>
    <property type="evidence" value="ECO:0007669"/>
    <property type="project" value="TreeGrafter"/>
</dbReference>
<dbReference type="InterPro" id="IPR011322">
    <property type="entry name" value="N-reg_PII-like_a/b"/>
</dbReference>
<keyword evidence="3" id="KW-1185">Reference proteome</keyword>
<dbReference type="PANTHER" id="PTHR23419">
    <property type="entry name" value="DIVALENT CATION TOLERANCE CUTA-RELATED"/>
    <property type="match status" value="1"/>
</dbReference>
<dbReference type="STRING" id="45658.VSVS12_03770"/>
<dbReference type="GO" id="GO:0010038">
    <property type="term" value="P:response to metal ion"/>
    <property type="evidence" value="ECO:0007669"/>
    <property type="project" value="InterPro"/>
</dbReference>
<evidence type="ECO:0000313" key="3">
    <source>
        <dbReference type="Proteomes" id="UP000092528"/>
    </source>
</evidence>
<dbReference type="PATRIC" id="fig|45658.7.peg.3455"/>
<name>A0A1C7FGQ6_9VIBR</name>
<organism evidence="2 3">
    <name type="scientific">Vibrio scophthalmi</name>
    <dbReference type="NCBI Taxonomy" id="45658"/>
    <lineage>
        <taxon>Bacteria</taxon>
        <taxon>Pseudomonadati</taxon>
        <taxon>Pseudomonadota</taxon>
        <taxon>Gammaproteobacteria</taxon>
        <taxon>Vibrionales</taxon>
        <taxon>Vibrionaceae</taxon>
        <taxon>Vibrio</taxon>
    </lineage>
</organism>
<dbReference type="SUPFAM" id="SSF54913">
    <property type="entry name" value="GlnB-like"/>
    <property type="match status" value="1"/>
</dbReference>
<dbReference type="Pfam" id="PF03091">
    <property type="entry name" value="CutA1"/>
    <property type="match status" value="1"/>
</dbReference>
<comment type="similarity">
    <text evidence="1">Belongs to the CutA family.</text>
</comment>
<dbReference type="EMBL" id="CP016415">
    <property type="protein sequence ID" value="ANU38534.1"/>
    <property type="molecule type" value="Genomic_DNA"/>
</dbReference>
<reference evidence="2 3" key="1">
    <citation type="submission" date="2016-07" db="EMBL/GenBank/DDBJ databases">
        <title>Genome sequencing of Vibrio scophthalmi strain VS-05, an isolated from Paralichthys olivaceus.</title>
        <authorList>
            <person name="Han H.-J."/>
        </authorList>
    </citation>
    <scope>NUCLEOTIDE SEQUENCE [LARGE SCALE GENOMIC DNA]</scope>
    <source>
        <strain evidence="2 3">VS-05</strain>
    </source>
</reference>
<dbReference type="InterPro" id="IPR015867">
    <property type="entry name" value="N-reg_PII/ATP_PRibTrfase_C"/>
</dbReference>
<protein>
    <submittedName>
        <fullName evidence="2">Protein CutA 1, chloroplastic</fullName>
    </submittedName>
</protein>
<dbReference type="InterPro" id="IPR004323">
    <property type="entry name" value="Ion_tolerance_CutA"/>
</dbReference>
<dbReference type="Gene3D" id="3.30.70.120">
    <property type="match status" value="1"/>
</dbReference>
<sequence>MPDTFCIVLTTTNSISNKQALIHAVLQEQLAACIQSMPIESHYVWQDEVCIDEEWLLVMKTTQRCYQALEALIVEEHDYDTPQVVKLPFTEGFNPYLAWLDENTRR</sequence>
<evidence type="ECO:0000313" key="2">
    <source>
        <dbReference type="EMBL" id="ANU38534.1"/>
    </source>
</evidence>
<proteinExistence type="inferred from homology"/>
<dbReference type="AlphaFoldDB" id="A0A1C7FGQ6"/>
<dbReference type="Proteomes" id="UP000092528">
    <property type="component" value="Chromosome 2"/>
</dbReference>
<accession>A0A1C7FGQ6</accession>
<gene>
    <name evidence="2" type="ORF">VSVS05_03496</name>
</gene>
<dbReference type="RefSeq" id="WP_065546329.1">
    <property type="nucleotide sequence ID" value="NZ_CP016415.1"/>
</dbReference>
<evidence type="ECO:0000256" key="1">
    <source>
        <dbReference type="ARBA" id="ARBA00010169"/>
    </source>
</evidence>